<organism evidence="3 4">
    <name type="scientific">Mucuna pruriens</name>
    <name type="common">Velvet bean</name>
    <name type="synonym">Dolichos pruriens</name>
    <dbReference type="NCBI Taxonomy" id="157652"/>
    <lineage>
        <taxon>Eukaryota</taxon>
        <taxon>Viridiplantae</taxon>
        <taxon>Streptophyta</taxon>
        <taxon>Embryophyta</taxon>
        <taxon>Tracheophyta</taxon>
        <taxon>Spermatophyta</taxon>
        <taxon>Magnoliopsida</taxon>
        <taxon>eudicotyledons</taxon>
        <taxon>Gunneridae</taxon>
        <taxon>Pentapetalae</taxon>
        <taxon>rosids</taxon>
        <taxon>fabids</taxon>
        <taxon>Fabales</taxon>
        <taxon>Fabaceae</taxon>
        <taxon>Papilionoideae</taxon>
        <taxon>50 kb inversion clade</taxon>
        <taxon>NPAAA clade</taxon>
        <taxon>indigoferoid/millettioid clade</taxon>
        <taxon>Phaseoleae</taxon>
        <taxon>Mucuna</taxon>
    </lineage>
</organism>
<keyword evidence="4" id="KW-1185">Reference proteome</keyword>
<dbReference type="GO" id="GO:0006355">
    <property type="term" value="P:regulation of DNA-templated transcription"/>
    <property type="evidence" value="ECO:0007669"/>
    <property type="project" value="UniProtKB-UniRule"/>
</dbReference>
<keyword evidence="1" id="KW-0479">Metal-binding</keyword>
<dbReference type="Pfam" id="PF03101">
    <property type="entry name" value="FAR1"/>
    <property type="match status" value="1"/>
</dbReference>
<comment type="similarity">
    <text evidence="1">Belongs to the FHY3/FAR1 family.</text>
</comment>
<evidence type="ECO:0000313" key="4">
    <source>
        <dbReference type="Proteomes" id="UP000257109"/>
    </source>
</evidence>
<reference evidence="3" key="1">
    <citation type="submission" date="2018-05" db="EMBL/GenBank/DDBJ databases">
        <title>Draft genome of Mucuna pruriens seed.</title>
        <authorList>
            <person name="Nnadi N.E."/>
            <person name="Vos R."/>
            <person name="Hasami M.H."/>
            <person name="Devisetty U.K."/>
            <person name="Aguiy J.C."/>
        </authorList>
    </citation>
    <scope>NUCLEOTIDE SEQUENCE [LARGE SCALE GENOMIC DNA]</scope>
    <source>
        <strain evidence="3">JCA_2017</strain>
    </source>
</reference>
<evidence type="ECO:0000256" key="1">
    <source>
        <dbReference type="RuleBase" id="RU367018"/>
    </source>
</evidence>
<dbReference type="OrthoDB" id="688325at2759"/>
<feature type="non-terminal residue" evidence="3">
    <location>
        <position position="1"/>
    </location>
</feature>
<comment type="caution">
    <text evidence="3">The sequence shown here is derived from an EMBL/GenBank/DDBJ whole genome shotgun (WGS) entry which is preliminary data.</text>
</comment>
<dbReference type="EMBL" id="QJKJ01001935">
    <property type="protein sequence ID" value="RDY05152.1"/>
    <property type="molecule type" value="Genomic_DNA"/>
</dbReference>
<accession>A0A371HQU9</accession>
<evidence type="ECO:0000259" key="2">
    <source>
        <dbReference type="Pfam" id="PF03101"/>
    </source>
</evidence>
<dbReference type="STRING" id="157652.A0A371HQU9"/>
<dbReference type="GO" id="GO:0005634">
    <property type="term" value="C:nucleus"/>
    <property type="evidence" value="ECO:0007669"/>
    <property type="project" value="UniProtKB-SubCell"/>
</dbReference>
<feature type="domain" description="FAR1" evidence="2">
    <location>
        <begin position="24"/>
        <end position="62"/>
    </location>
</feature>
<sequence>MEVGALQGLGSAKDGMYWPTLGVTKHRVETRTNCYARIGASLEKNRKYVMCEYIKEHNHSLQLLKITHMLVSHRKMTEVQAYKIDLAEDFGLRQKASFQLMSTHVGAQRCKELPQSKKMKYGQQLLENPSFFHTYHMDIDEQITNAF</sequence>
<keyword evidence="1" id="KW-0863">Zinc-finger</keyword>
<dbReference type="PANTHER" id="PTHR31669">
    <property type="entry name" value="PROTEIN FAR1-RELATED SEQUENCE 10-RELATED"/>
    <property type="match status" value="1"/>
</dbReference>
<name>A0A371HQU9_MUCPR</name>
<evidence type="ECO:0000313" key="3">
    <source>
        <dbReference type="EMBL" id="RDY05152.1"/>
    </source>
</evidence>
<dbReference type="PANTHER" id="PTHR31669:SF299">
    <property type="entry name" value="PROTEIN FAR1-RELATED SEQUENCE"/>
    <property type="match status" value="1"/>
</dbReference>
<keyword evidence="1" id="KW-0862">Zinc</keyword>
<dbReference type="AlphaFoldDB" id="A0A371HQU9"/>
<comment type="function">
    <text evidence="1">Putative transcription activator involved in regulating light control of development.</text>
</comment>
<comment type="subcellular location">
    <subcellularLocation>
        <location evidence="1">Nucleus</location>
    </subcellularLocation>
</comment>
<protein>
    <recommendedName>
        <fullName evidence="1">Protein FAR1-RELATED SEQUENCE</fullName>
    </recommendedName>
</protein>
<dbReference type="GO" id="GO:0008270">
    <property type="term" value="F:zinc ion binding"/>
    <property type="evidence" value="ECO:0007669"/>
    <property type="project" value="UniProtKB-UniRule"/>
</dbReference>
<dbReference type="InterPro" id="IPR004330">
    <property type="entry name" value="FAR1_DNA_bnd_dom"/>
</dbReference>
<gene>
    <name evidence="3" type="ORF">CR513_11042</name>
</gene>
<dbReference type="InterPro" id="IPR031052">
    <property type="entry name" value="FHY3/FAR1"/>
</dbReference>
<proteinExistence type="inferred from homology"/>
<keyword evidence="1" id="KW-0539">Nucleus</keyword>
<dbReference type="Proteomes" id="UP000257109">
    <property type="component" value="Unassembled WGS sequence"/>
</dbReference>